<dbReference type="GO" id="GO:0000166">
    <property type="term" value="F:nucleotide binding"/>
    <property type="evidence" value="ECO:0007669"/>
    <property type="project" value="InterPro"/>
</dbReference>
<comment type="caution">
    <text evidence="5">The sequence shown here is derived from an EMBL/GenBank/DDBJ whole genome shotgun (WGS) entry which is preliminary data.</text>
</comment>
<protein>
    <submittedName>
        <fullName evidence="5">Gfo/Idh/MocA family oxidoreductase</fullName>
    </submittedName>
</protein>
<organism evidence="5 6">
    <name type="scientific">Candidatus Anaerobiospirillum pullicola</name>
    <dbReference type="NCBI Taxonomy" id="2838451"/>
    <lineage>
        <taxon>Bacteria</taxon>
        <taxon>Pseudomonadati</taxon>
        <taxon>Pseudomonadota</taxon>
        <taxon>Gammaproteobacteria</taxon>
        <taxon>Aeromonadales</taxon>
        <taxon>Succinivibrionaceae</taxon>
        <taxon>Anaerobiospirillum</taxon>
    </lineage>
</organism>
<keyword evidence="2" id="KW-0560">Oxidoreductase</keyword>
<dbReference type="AlphaFoldDB" id="A0A948TIE0"/>
<dbReference type="EMBL" id="JAHLFE010000208">
    <property type="protein sequence ID" value="MBU3845178.1"/>
    <property type="molecule type" value="Genomic_DNA"/>
</dbReference>
<evidence type="ECO:0000259" key="3">
    <source>
        <dbReference type="Pfam" id="PF01408"/>
    </source>
</evidence>
<feature type="domain" description="GFO/IDH/MocA-like oxidoreductase" evidence="4">
    <location>
        <begin position="134"/>
        <end position="244"/>
    </location>
</feature>
<dbReference type="SUPFAM" id="SSF51735">
    <property type="entry name" value="NAD(P)-binding Rossmann-fold domains"/>
    <property type="match status" value="1"/>
</dbReference>
<dbReference type="PANTHER" id="PTHR22604">
    <property type="entry name" value="OXIDOREDUCTASES"/>
    <property type="match status" value="1"/>
</dbReference>
<dbReference type="GO" id="GO:0016491">
    <property type="term" value="F:oxidoreductase activity"/>
    <property type="evidence" value="ECO:0007669"/>
    <property type="project" value="UniProtKB-KW"/>
</dbReference>
<sequence length="324" mass="36075">MKVGILAAGSIAGTMARTLNGLHHPEVELYAVASRAQERADDFAQKYNVPHAYGSYEALVNDPEVDLIYIASPHSEHYEHAKLCLDHKKAILVEKAFTANAKQAAEILELSKKQNTLVAEAIWTRYMPSRAIIAHALKEGKIGVVHSIQANLGYPISHKERIAQPRLAGGALLDLGVYPINFAMMFFGHDLDQVTGSCIKSPLGVDFLDNICLTFRDGKMASLHATAFGPSDRNGIIYGEKGYIVVTNINNPEKVEIFDVNHQKIEELPLPMQVTGYEYQVLACLHALKQGKIECPEMPHQKTLEVMQVMDKLREQWGIRFPFE</sequence>
<evidence type="ECO:0000313" key="5">
    <source>
        <dbReference type="EMBL" id="MBU3845178.1"/>
    </source>
</evidence>
<evidence type="ECO:0000259" key="4">
    <source>
        <dbReference type="Pfam" id="PF22725"/>
    </source>
</evidence>
<dbReference type="PANTHER" id="PTHR22604:SF105">
    <property type="entry name" value="TRANS-1,2-DIHYDROBENZENE-1,2-DIOL DEHYDROGENASE"/>
    <property type="match status" value="1"/>
</dbReference>
<dbReference type="InterPro" id="IPR000683">
    <property type="entry name" value="Gfo/Idh/MocA-like_OxRdtase_N"/>
</dbReference>
<reference evidence="5" key="2">
    <citation type="submission" date="2021-04" db="EMBL/GenBank/DDBJ databases">
        <authorList>
            <person name="Gilroy R."/>
        </authorList>
    </citation>
    <scope>NUCLEOTIDE SEQUENCE</scope>
    <source>
        <strain evidence="5">378</strain>
    </source>
</reference>
<dbReference type="InterPro" id="IPR055170">
    <property type="entry name" value="GFO_IDH_MocA-like_dom"/>
</dbReference>
<dbReference type="InterPro" id="IPR050984">
    <property type="entry name" value="Gfo/Idh/MocA_domain"/>
</dbReference>
<dbReference type="Pfam" id="PF01408">
    <property type="entry name" value="GFO_IDH_MocA"/>
    <property type="match status" value="1"/>
</dbReference>
<dbReference type="Gene3D" id="3.30.360.10">
    <property type="entry name" value="Dihydrodipicolinate Reductase, domain 2"/>
    <property type="match status" value="1"/>
</dbReference>
<evidence type="ECO:0000256" key="2">
    <source>
        <dbReference type="ARBA" id="ARBA00023002"/>
    </source>
</evidence>
<name>A0A948TIE0_9GAMM</name>
<proteinExistence type="inferred from homology"/>
<feature type="domain" description="Gfo/Idh/MocA-like oxidoreductase N-terminal" evidence="3">
    <location>
        <begin position="2"/>
        <end position="118"/>
    </location>
</feature>
<dbReference type="InterPro" id="IPR036291">
    <property type="entry name" value="NAD(P)-bd_dom_sf"/>
</dbReference>
<dbReference type="SUPFAM" id="SSF55347">
    <property type="entry name" value="Glyceraldehyde-3-phosphate dehydrogenase-like, C-terminal domain"/>
    <property type="match status" value="1"/>
</dbReference>
<evidence type="ECO:0000256" key="1">
    <source>
        <dbReference type="ARBA" id="ARBA00010928"/>
    </source>
</evidence>
<gene>
    <name evidence="5" type="ORF">H9847_10030</name>
</gene>
<dbReference type="Pfam" id="PF22725">
    <property type="entry name" value="GFO_IDH_MocA_C3"/>
    <property type="match status" value="1"/>
</dbReference>
<evidence type="ECO:0000313" key="6">
    <source>
        <dbReference type="Proteomes" id="UP000733611"/>
    </source>
</evidence>
<dbReference type="Gene3D" id="3.40.50.720">
    <property type="entry name" value="NAD(P)-binding Rossmann-like Domain"/>
    <property type="match status" value="1"/>
</dbReference>
<reference evidence="5" key="1">
    <citation type="journal article" date="2021" name="PeerJ">
        <title>Extensive microbial diversity within the chicken gut microbiome revealed by metagenomics and culture.</title>
        <authorList>
            <person name="Gilroy R."/>
            <person name="Ravi A."/>
            <person name="Getino M."/>
            <person name="Pursley I."/>
            <person name="Horton D.L."/>
            <person name="Alikhan N.F."/>
            <person name="Baker D."/>
            <person name="Gharbi K."/>
            <person name="Hall N."/>
            <person name="Watson M."/>
            <person name="Adriaenssens E.M."/>
            <person name="Foster-Nyarko E."/>
            <person name="Jarju S."/>
            <person name="Secka A."/>
            <person name="Antonio M."/>
            <person name="Oren A."/>
            <person name="Chaudhuri R.R."/>
            <person name="La Ragione R."/>
            <person name="Hildebrand F."/>
            <person name="Pallen M.J."/>
        </authorList>
    </citation>
    <scope>NUCLEOTIDE SEQUENCE</scope>
    <source>
        <strain evidence="5">378</strain>
    </source>
</reference>
<dbReference type="Proteomes" id="UP000733611">
    <property type="component" value="Unassembled WGS sequence"/>
</dbReference>
<accession>A0A948TIE0</accession>
<comment type="similarity">
    <text evidence="1">Belongs to the Gfo/Idh/MocA family.</text>
</comment>